<sequence length="291" mass="33537">MTIRHLKIFVTVAEMGKMRSAAEQLHISQPSVSQAIREMEDYYGVQLFERLAQRIYITENGKNLLSYARHVVESFEQFEENAFCEAKKEIIRIGGSVSVGTVLLPKLLKQLKFQQKEAEIQVTVNNTAVIEKMIENNELDIAIVEGIVKNSRLVQKEIMEDELVLVAGKAHPFFNRASIQIEELEGQSFVSRENGSAERNQFEQYLLENQIKMKCTWVCSNTEAIKQAVLNGEGLAILSRMLIKKELKEEQFHVISVEGINIKRIIKMIYYENKYFNSTMQRFAEICKNFT</sequence>
<dbReference type="EMBL" id="VUMT01000003">
    <property type="protein sequence ID" value="MSS62785.1"/>
    <property type="molecule type" value="Genomic_DNA"/>
</dbReference>
<evidence type="ECO:0000256" key="1">
    <source>
        <dbReference type="ARBA" id="ARBA00009437"/>
    </source>
</evidence>
<keyword evidence="4" id="KW-0804">Transcription</keyword>
<dbReference type="RefSeq" id="WP_154516861.1">
    <property type="nucleotide sequence ID" value="NZ_VUMT01000003.1"/>
</dbReference>
<comment type="similarity">
    <text evidence="1">Belongs to the LysR transcriptional regulatory family.</text>
</comment>
<protein>
    <submittedName>
        <fullName evidence="6">LysR family transcriptional regulator</fullName>
    </submittedName>
</protein>
<evidence type="ECO:0000313" key="7">
    <source>
        <dbReference type="Proteomes" id="UP000482209"/>
    </source>
</evidence>
<dbReference type="Pfam" id="PF00126">
    <property type="entry name" value="HTH_1"/>
    <property type="match status" value="1"/>
</dbReference>
<gene>
    <name evidence="6" type="ORF">FYJ58_02695</name>
</gene>
<dbReference type="InterPro" id="IPR036390">
    <property type="entry name" value="WH_DNA-bd_sf"/>
</dbReference>
<keyword evidence="2" id="KW-0805">Transcription regulation</keyword>
<keyword evidence="7" id="KW-1185">Reference proteome</keyword>
<dbReference type="Gene3D" id="3.40.190.290">
    <property type="match status" value="1"/>
</dbReference>
<dbReference type="PANTHER" id="PTHR30126">
    <property type="entry name" value="HTH-TYPE TRANSCRIPTIONAL REGULATOR"/>
    <property type="match status" value="1"/>
</dbReference>
<keyword evidence="3" id="KW-0238">DNA-binding</keyword>
<accession>A0A6L5XVD9</accession>
<dbReference type="InterPro" id="IPR005119">
    <property type="entry name" value="LysR_subst-bd"/>
</dbReference>
<reference evidence="6 7" key="1">
    <citation type="submission" date="2019-08" db="EMBL/GenBank/DDBJ databases">
        <title>In-depth cultivation of the pig gut microbiome towards novel bacterial diversity and tailored functional studies.</title>
        <authorList>
            <person name="Wylensek D."/>
            <person name="Hitch T.C.A."/>
            <person name="Clavel T."/>
        </authorList>
    </citation>
    <scope>NUCLEOTIDE SEQUENCE [LARGE SCALE GENOMIC DNA]</scope>
    <source>
        <strain evidence="6 7">WCA-693-APC-MOT-I</strain>
    </source>
</reference>
<evidence type="ECO:0000256" key="3">
    <source>
        <dbReference type="ARBA" id="ARBA00023125"/>
    </source>
</evidence>
<dbReference type="Gene3D" id="1.10.10.10">
    <property type="entry name" value="Winged helix-like DNA-binding domain superfamily/Winged helix DNA-binding domain"/>
    <property type="match status" value="1"/>
</dbReference>
<dbReference type="PROSITE" id="PS50931">
    <property type="entry name" value="HTH_LYSR"/>
    <property type="match status" value="1"/>
</dbReference>
<dbReference type="FunFam" id="1.10.10.10:FF:000001">
    <property type="entry name" value="LysR family transcriptional regulator"/>
    <property type="match status" value="1"/>
</dbReference>
<dbReference type="AlphaFoldDB" id="A0A6L5XVD9"/>
<dbReference type="PANTHER" id="PTHR30126:SF39">
    <property type="entry name" value="HTH-TYPE TRANSCRIPTIONAL REGULATOR CYSL"/>
    <property type="match status" value="1"/>
</dbReference>
<evidence type="ECO:0000256" key="4">
    <source>
        <dbReference type="ARBA" id="ARBA00023163"/>
    </source>
</evidence>
<dbReference type="GO" id="GO:0003700">
    <property type="term" value="F:DNA-binding transcription factor activity"/>
    <property type="evidence" value="ECO:0007669"/>
    <property type="project" value="InterPro"/>
</dbReference>
<dbReference type="Proteomes" id="UP000482209">
    <property type="component" value="Unassembled WGS sequence"/>
</dbReference>
<dbReference type="PRINTS" id="PR00039">
    <property type="entry name" value="HTHLYSR"/>
</dbReference>
<evidence type="ECO:0000259" key="5">
    <source>
        <dbReference type="PROSITE" id="PS50931"/>
    </source>
</evidence>
<dbReference type="SUPFAM" id="SSF53850">
    <property type="entry name" value="Periplasmic binding protein-like II"/>
    <property type="match status" value="1"/>
</dbReference>
<dbReference type="GO" id="GO:0000976">
    <property type="term" value="F:transcription cis-regulatory region binding"/>
    <property type="evidence" value="ECO:0007669"/>
    <property type="project" value="TreeGrafter"/>
</dbReference>
<organism evidence="6 7">
    <name type="scientific">Velocimicrobium porci</name>
    <dbReference type="NCBI Taxonomy" id="2606634"/>
    <lineage>
        <taxon>Bacteria</taxon>
        <taxon>Bacillati</taxon>
        <taxon>Bacillota</taxon>
        <taxon>Clostridia</taxon>
        <taxon>Lachnospirales</taxon>
        <taxon>Lachnospiraceae</taxon>
        <taxon>Velocimicrobium</taxon>
    </lineage>
</organism>
<evidence type="ECO:0000313" key="6">
    <source>
        <dbReference type="EMBL" id="MSS62785.1"/>
    </source>
</evidence>
<proteinExistence type="inferred from homology"/>
<dbReference type="SUPFAM" id="SSF46785">
    <property type="entry name" value="Winged helix' DNA-binding domain"/>
    <property type="match status" value="1"/>
</dbReference>
<feature type="domain" description="HTH lysR-type" evidence="5">
    <location>
        <begin position="1"/>
        <end position="58"/>
    </location>
</feature>
<dbReference type="InterPro" id="IPR000847">
    <property type="entry name" value="LysR_HTH_N"/>
</dbReference>
<evidence type="ECO:0000256" key="2">
    <source>
        <dbReference type="ARBA" id="ARBA00023015"/>
    </source>
</evidence>
<name>A0A6L5XVD9_9FIRM</name>
<comment type="caution">
    <text evidence="6">The sequence shown here is derived from an EMBL/GenBank/DDBJ whole genome shotgun (WGS) entry which is preliminary data.</text>
</comment>
<dbReference type="InterPro" id="IPR036388">
    <property type="entry name" value="WH-like_DNA-bd_sf"/>
</dbReference>
<dbReference type="Pfam" id="PF03466">
    <property type="entry name" value="LysR_substrate"/>
    <property type="match status" value="1"/>
</dbReference>